<dbReference type="Proteomes" id="UP001152795">
    <property type="component" value="Unassembled WGS sequence"/>
</dbReference>
<evidence type="ECO:0000313" key="1">
    <source>
        <dbReference type="EMBL" id="CAB4023198.1"/>
    </source>
</evidence>
<dbReference type="AlphaFoldDB" id="A0A7D9KZX6"/>
<organism evidence="1 2">
    <name type="scientific">Paramuricea clavata</name>
    <name type="common">Red gorgonian</name>
    <name type="synonym">Violescent sea-whip</name>
    <dbReference type="NCBI Taxonomy" id="317549"/>
    <lineage>
        <taxon>Eukaryota</taxon>
        <taxon>Metazoa</taxon>
        <taxon>Cnidaria</taxon>
        <taxon>Anthozoa</taxon>
        <taxon>Octocorallia</taxon>
        <taxon>Malacalcyonacea</taxon>
        <taxon>Plexauridae</taxon>
        <taxon>Paramuricea</taxon>
    </lineage>
</organism>
<sequence>MPGLYPLNGKVHNLKPGEDMKMDVENEGVPSHASEVIVYAKIRTGWVQGKDEDGELVLSVTGPNGKIERRLFCHVYEQSAWAYNSENISLPVEPGACATGSKGKEITATLEVGAQGGGIIASIQMVGYRVY</sequence>
<dbReference type="EMBL" id="CACRXK020012366">
    <property type="protein sequence ID" value="CAB4023198.1"/>
    <property type="molecule type" value="Genomic_DNA"/>
</dbReference>
<keyword evidence="2" id="KW-1185">Reference proteome</keyword>
<dbReference type="OrthoDB" id="5948582at2759"/>
<protein>
    <submittedName>
        <fullName evidence="1">Uncharacterized protein</fullName>
    </submittedName>
</protein>
<proteinExistence type="predicted"/>
<comment type="caution">
    <text evidence="1">The sequence shown here is derived from an EMBL/GenBank/DDBJ whole genome shotgun (WGS) entry which is preliminary data.</text>
</comment>
<evidence type="ECO:0000313" key="2">
    <source>
        <dbReference type="Proteomes" id="UP001152795"/>
    </source>
</evidence>
<name>A0A7D9KZX6_PARCT</name>
<gene>
    <name evidence="1" type="ORF">PACLA_8A086370</name>
</gene>
<accession>A0A7D9KZX6</accession>
<reference evidence="1" key="1">
    <citation type="submission" date="2020-04" db="EMBL/GenBank/DDBJ databases">
        <authorList>
            <person name="Alioto T."/>
            <person name="Alioto T."/>
            <person name="Gomez Garrido J."/>
        </authorList>
    </citation>
    <scope>NUCLEOTIDE SEQUENCE</scope>
    <source>
        <strain evidence="1">A484AB</strain>
    </source>
</reference>